<sequence>MEGAARPAIGVMVVDVVHAIKSAVITRGAVLWVGTAAQAGAVVRQGGRVLELLLVELGAVPPVRHALAIPTLTWAWKCRWHLPLLVEQVRFGMRNDSYVELSPMSFYIFSYAMNGYNIIERKPYFDILKECRQSKA</sequence>
<dbReference type="Proteomes" id="UP000663827">
    <property type="component" value="Unassembled WGS sequence"/>
</dbReference>
<dbReference type="AlphaFoldDB" id="A0A8H3DWQ5"/>
<gene>
    <name evidence="1" type="ORF">RDB_LOCUS71318</name>
</gene>
<protein>
    <submittedName>
        <fullName evidence="1">Uncharacterized protein</fullName>
    </submittedName>
</protein>
<comment type="caution">
    <text evidence="1">The sequence shown here is derived from an EMBL/GenBank/DDBJ whole genome shotgun (WGS) entry which is preliminary data.</text>
</comment>
<name>A0A8H3DWQ5_9AGAM</name>
<reference evidence="1" key="1">
    <citation type="submission" date="2021-01" db="EMBL/GenBank/DDBJ databases">
        <authorList>
            <person name="Kaushik A."/>
        </authorList>
    </citation>
    <scope>NUCLEOTIDE SEQUENCE</scope>
    <source>
        <strain evidence="1">AG5</strain>
    </source>
</reference>
<accession>A0A8H3DWQ5</accession>
<organism evidence="1 2">
    <name type="scientific">Rhizoctonia solani</name>
    <dbReference type="NCBI Taxonomy" id="456999"/>
    <lineage>
        <taxon>Eukaryota</taxon>
        <taxon>Fungi</taxon>
        <taxon>Dikarya</taxon>
        <taxon>Basidiomycota</taxon>
        <taxon>Agaricomycotina</taxon>
        <taxon>Agaricomycetes</taxon>
        <taxon>Cantharellales</taxon>
        <taxon>Ceratobasidiaceae</taxon>
        <taxon>Rhizoctonia</taxon>
    </lineage>
</organism>
<dbReference type="EMBL" id="CAJNJQ010001428">
    <property type="protein sequence ID" value="CAE7138496.1"/>
    <property type="molecule type" value="Genomic_DNA"/>
</dbReference>
<evidence type="ECO:0000313" key="1">
    <source>
        <dbReference type="EMBL" id="CAE7138496.1"/>
    </source>
</evidence>
<proteinExistence type="predicted"/>
<evidence type="ECO:0000313" key="2">
    <source>
        <dbReference type="Proteomes" id="UP000663827"/>
    </source>
</evidence>